<dbReference type="RefSeq" id="WP_194238840.1">
    <property type="nucleotide sequence ID" value="NZ_VJZC01000711.1"/>
</dbReference>
<proteinExistence type="predicted"/>
<dbReference type="EMBL" id="VJZC01000711">
    <property type="protein sequence ID" value="MPY64088.1"/>
    <property type="molecule type" value="Genomic_DNA"/>
</dbReference>
<dbReference type="GO" id="GO:0017000">
    <property type="term" value="P:antibiotic biosynthetic process"/>
    <property type="evidence" value="ECO:0007669"/>
    <property type="project" value="UniProtKB-ARBA"/>
</dbReference>
<dbReference type="PANTHER" id="PTHR48050">
    <property type="entry name" value="STEROL 3-BETA-GLUCOSYLTRANSFERASE"/>
    <property type="match status" value="1"/>
</dbReference>
<organism evidence="3 4">
    <name type="scientific">Streptomyces spongiae</name>
    <dbReference type="NCBI Taxonomy" id="565072"/>
    <lineage>
        <taxon>Bacteria</taxon>
        <taxon>Bacillati</taxon>
        <taxon>Actinomycetota</taxon>
        <taxon>Actinomycetes</taxon>
        <taxon>Kitasatosporales</taxon>
        <taxon>Streptomycetaceae</taxon>
        <taxon>Streptomyces</taxon>
    </lineage>
</organism>
<keyword evidence="4" id="KW-1185">Reference proteome</keyword>
<comment type="caution">
    <text evidence="3">The sequence shown here is derived from an EMBL/GenBank/DDBJ whole genome shotgun (WGS) entry which is preliminary data.</text>
</comment>
<evidence type="ECO:0000259" key="2">
    <source>
        <dbReference type="Pfam" id="PF06722"/>
    </source>
</evidence>
<keyword evidence="1 3" id="KW-0808">Transferase</keyword>
<dbReference type="Proteomes" id="UP000400924">
    <property type="component" value="Unassembled WGS sequence"/>
</dbReference>
<sequence length="201" mass="21570">VTRGETLPDWFGDLPAGRPLVLASLGTGLPATVLEFLDKAREFGAPIPPYDPAEPLNTVVEALSALDCAAIVSTLGMPVDTAEAAPHVRVVDRFPQQLLLEHADLFVTHGGYNSIREAVRAGVPMAVRPMFGDQQYNALRVADLGLGEHIAARGAEAMLETCRRLLTDRTVTDEARRAQKEMLSLPGIDVVVAHLEGLAET</sequence>
<dbReference type="GO" id="GO:0016758">
    <property type="term" value="F:hexosyltransferase activity"/>
    <property type="evidence" value="ECO:0007669"/>
    <property type="project" value="UniProtKB-ARBA"/>
</dbReference>
<protein>
    <submittedName>
        <fullName evidence="3">Glycosyltransferase family 1 protein</fullName>
    </submittedName>
</protein>
<dbReference type="AlphaFoldDB" id="A0A5N8XYC2"/>
<dbReference type="Pfam" id="PF06722">
    <property type="entry name" value="EryCIII-like_C"/>
    <property type="match status" value="1"/>
</dbReference>
<gene>
    <name evidence="3" type="ORF">FNH08_45115</name>
</gene>
<dbReference type="Gene3D" id="3.40.50.2000">
    <property type="entry name" value="Glycogen Phosphorylase B"/>
    <property type="match status" value="1"/>
</dbReference>
<dbReference type="InterPro" id="IPR050426">
    <property type="entry name" value="Glycosyltransferase_28"/>
</dbReference>
<accession>A0A5N8XYC2</accession>
<reference evidence="3 4" key="1">
    <citation type="submission" date="2019-07" db="EMBL/GenBank/DDBJ databases">
        <title>New species of Amycolatopsis and Streptomyces.</title>
        <authorList>
            <person name="Duangmal K."/>
            <person name="Teo W.F.A."/>
            <person name="Lipun K."/>
        </authorList>
    </citation>
    <scope>NUCLEOTIDE SEQUENCE [LARGE SCALE GENOMIC DNA]</scope>
    <source>
        <strain evidence="3 4">NBRC 106415</strain>
    </source>
</reference>
<name>A0A5N8XYC2_9ACTN</name>
<dbReference type="CDD" id="cd03784">
    <property type="entry name" value="GT1_Gtf-like"/>
    <property type="match status" value="1"/>
</dbReference>
<evidence type="ECO:0000313" key="4">
    <source>
        <dbReference type="Proteomes" id="UP000400924"/>
    </source>
</evidence>
<dbReference type="InterPro" id="IPR002213">
    <property type="entry name" value="UDP_glucos_trans"/>
</dbReference>
<evidence type="ECO:0000256" key="1">
    <source>
        <dbReference type="ARBA" id="ARBA00022679"/>
    </source>
</evidence>
<feature type="non-terminal residue" evidence="3">
    <location>
        <position position="1"/>
    </location>
</feature>
<dbReference type="GO" id="GO:0008194">
    <property type="term" value="F:UDP-glycosyltransferase activity"/>
    <property type="evidence" value="ECO:0007669"/>
    <property type="project" value="InterPro"/>
</dbReference>
<dbReference type="InterPro" id="IPR010610">
    <property type="entry name" value="EryCIII-like_C"/>
</dbReference>
<dbReference type="PANTHER" id="PTHR48050:SF13">
    <property type="entry name" value="STEROL 3-BETA-GLUCOSYLTRANSFERASE UGT80A2"/>
    <property type="match status" value="1"/>
</dbReference>
<feature type="domain" description="Erythromycin biosynthesis protein CIII-like C-terminal" evidence="2">
    <location>
        <begin position="59"/>
        <end position="197"/>
    </location>
</feature>
<dbReference type="SUPFAM" id="SSF53756">
    <property type="entry name" value="UDP-Glycosyltransferase/glycogen phosphorylase"/>
    <property type="match status" value="1"/>
</dbReference>
<evidence type="ECO:0000313" key="3">
    <source>
        <dbReference type="EMBL" id="MPY64088.1"/>
    </source>
</evidence>